<proteinExistence type="predicted"/>
<evidence type="ECO:0000259" key="3">
    <source>
        <dbReference type="SMART" id="SM01155"/>
    </source>
</evidence>
<dbReference type="AlphaFoldDB" id="A0A238FG83"/>
<feature type="compositionally biased region" description="Low complexity" evidence="2">
    <location>
        <begin position="84"/>
        <end position="127"/>
    </location>
</feature>
<feature type="region of interest" description="Disordered" evidence="2">
    <location>
        <begin position="414"/>
        <end position="433"/>
    </location>
</feature>
<sequence length="519" mass="56285">MLRIPTLSVMRAKPPTPRFFNPSYRSLSRPQLAASELLASQSTKSAAQRRCSFSSKANGSNSSSRGRNSARGATAVKQPRGAGATTAATTTTTTTTSTNNNNTVRANASSSASTLNPASASAAPNAQQLAATPRPAVATLPHVTPSLVSLDSFFAAGRPLLELPIPLDLRKSTSPTSTSYPTLEALIKASETEDGQEEISVADFDGDSELAEVVDLGPDGKPIGAPYFTMVGERKPIEPLRTVEEEREIELKQADEAAQEHEQTMRVLEENQVDPYDAWLIGEREGTEHATLVARYLAAQSPFVAPPPPAPKAEPTFSTEASPHSLQTQSNISYLRPFEVKSAKAAPQASTSSAPPSSSSTSLFAAQLANPLSPVEAQKHTERFLSSASLTHRWHAEHDFDSLVSNKLERAARSYAGSSGRKPRSRSQVSSSPFKNSRLRLWTESEGWQVADFKADGPNAVFLSAEMVDLDWVDEDTAANAHDEVQLDSTRRKRKKKITKHKYKKRRKAQRALRQRLGK</sequence>
<name>A0A238FG83_9BASI</name>
<protein>
    <submittedName>
        <fullName evidence="4">BQ2448_2729 protein</fullName>
    </submittedName>
</protein>
<evidence type="ECO:0000313" key="5">
    <source>
        <dbReference type="Proteomes" id="UP000198372"/>
    </source>
</evidence>
<evidence type="ECO:0000256" key="1">
    <source>
        <dbReference type="SAM" id="Coils"/>
    </source>
</evidence>
<dbReference type="Pfam" id="PF08213">
    <property type="entry name" value="COX24_C"/>
    <property type="match status" value="1"/>
</dbReference>
<accession>A0A238FG83</accession>
<feature type="region of interest" description="Disordered" evidence="2">
    <location>
        <begin position="305"/>
        <end position="328"/>
    </location>
</feature>
<feature type="compositionally biased region" description="Polar residues" evidence="2">
    <location>
        <begin position="316"/>
        <end position="328"/>
    </location>
</feature>
<reference evidence="5" key="1">
    <citation type="submission" date="2016-09" db="EMBL/GenBank/DDBJ databases">
        <authorList>
            <person name="Jeantristanb JTB J.-T."/>
            <person name="Ricardo R."/>
        </authorList>
    </citation>
    <scope>NUCLEOTIDE SEQUENCE [LARGE SCALE GENOMIC DNA]</scope>
</reference>
<feature type="coiled-coil region" evidence="1">
    <location>
        <begin position="240"/>
        <end position="271"/>
    </location>
</feature>
<dbReference type="OrthoDB" id="2537743at2759"/>
<keyword evidence="1" id="KW-0175">Coiled coil</keyword>
<gene>
    <name evidence="4" type="ORF">BQ2448_2729</name>
</gene>
<dbReference type="EMBL" id="FMSP01000007">
    <property type="protein sequence ID" value="SCV71141.1"/>
    <property type="molecule type" value="Genomic_DNA"/>
</dbReference>
<dbReference type="InterPro" id="IPR013177">
    <property type="entry name" value="Ribosomal_mS38_C"/>
</dbReference>
<feature type="compositionally biased region" description="Basic residues" evidence="2">
    <location>
        <begin position="491"/>
        <end position="519"/>
    </location>
</feature>
<feature type="domain" description="Ribosomal protein mS38 C-terminal" evidence="3">
    <location>
        <begin position="486"/>
        <end position="519"/>
    </location>
</feature>
<keyword evidence="5" id="KW-1185">Reference proteome</keyword>
<evidence type="ECO:0000256" key="2">
    <source>
        <dbReference type="SAM" id="MobiDB-lite"/>
    </source>
</evidence>
<feature type="compositionally biased region" description="Low complexity" evidence="2">
    <location>
        <begin position="54"/>
        <end position="73"/>
    </location>
</feature>
<dbReference type="SMART" id="SM01155">
    <property type="entry name" value="DUF1713"/>
    <property type="match status" value="1"/>
</dbReference>
<dbReference type="Proteomes" id="UP000198372">
    <property type="component" value="Unassembled WGS sequence"/>
</dbReference>
<feature type="region of interest" description="Disordered" evidence="2">
    <location>
        <begin position="1"/>
        <end position="24"/>
    </location>
</feature>
<feature type="region of interest" description="Disordered" evidence="2">
    <location>
        <begin position="484"/>
        <end position="519"/>
    </location>
</feature>
<feature type="region of interest" description="Disordered" evidence="2">
    <location>
        <begin position="38"/>
        <end position="127"/>
    </location>
</feature>
<organism evidence="4 5">
    <name type="scientific">Microbotryum intermedium</name>
    <dbReference type="NCBI Taxonomy" id="269621"/>
    <lineage>
        <taxon>Eukaryota</taxon>
        <taxon>Fungi</taxon>
        <taxon>Dikarya</taxon>
        <taxon>Basidiomycota</taxon>
        <taxon>Pucciniomycotina</taxon>
        <taxon>Microbotryomycetes</taxon>
        <taxon>Microbotryales</taxon>
        <taxon>Microbotryaceae</taxon>
        <taxon>Microbotryum</taxon>
    </lineage>
</organism>
<evidence type="ECO:0000313" key="4">
    <source>
        <dbReference type="EMBL" id="SCV71141.1"/>
    </source>
</evidence>